<evidence type="ECO:0000256" key="6">
    <source>
        <dbReference type="SAM" id="Phobius"/>
    </source>
</evidence>
<name>A0A8T4J9N2_9ACTN</name>
<dbReference type="GO" id="GO:0016787">
    <property type="term" value="F:hydrolase activity"/>
    <property type="evidence" value="ECO:0007669"/>
    <property type="project" value="TreeGrafter"/>
</dbReference>
<evidence type="ECO:0000313" key="8">
    <source>
        <dbReference type="Proteomes" id="UP000675554"/>
    </source>
</evidence>
<feature type="transmembrane region" description="Helical" evidence="6">
    <location>
        <begin position="262"/>
        <end position="281"/>
    </location>
</feature>
<dbReference type="Proteomes" id="UP000675554">
    <property type="component" value="Unassembled WGS sequence"/>
</dbReference>
<dbReference type="InterPro" id="IPR012506">
    <property type="entry name" value="TMEM86B-like"/>
</dbReference>
<gene>
    <name evidence="7" type="ORF">KDA82_36110</name>
</gene>
<dbReference type="PANTHER" id="PTHR31885">
    <property type="entry name" value="GH04784P"/>
    <property type="match status" value="1"/>
</dbReference>
<feature type="non-terminal residue" evidence="7">
    <location>
        <position position="294"/>
    </location>
</feature>
<dbReference type="Pfam" id="PF07947">
    <property type="entry name" value="YhhN"/>
    <property type="match status" value="1"/>
</dbReference>
<dbReference type="AlphaFoldDB" id="A0A8T4J9N2"/>
<evidence type="ECO:0000256" key="2">
    <source>
        <dbReference type="ARBA" id="ARBA00007375"/>
    </source>
</evidence>
<keyword evidence="5 6" id="KW-0472">Membrane</keyword>
<evidence type="ECO:0000256" key="3">
    <source>
        <dbReference type="ARBA" id="ARBA00022692"/>
    </source>
</evidence>
<keyword evidence="4 6" id="KW-1133">Transmembrane helix</keyword>
<evidence type="ECO:0000256" key="5">
    <source>
        <dbReference type="ARBA" id="ARBA00023136"/>
    </source>
</evidence>
<comment type="subcellular location">
    <subcellularLocation>
        <location evidence="1">Membrane</location>
        <topology evidence="1">Multi-pass membrane protein</topology>
    </subcellularLocation>
</comment>
<dbReference type="EMBL" id="JAGSMN010001342">
    <property type="protein sequence ID" value="MBR7678304.1"/>
    <property type="molecule type" value="Genomic_DNA"/>
</dbReference>
<evidence type="ECO:0000313" key="7">
    <source>
        <dbReference type="EMBL" id="MBR7678304.1"/>
    </source>
</evidence>
<feature type="transmembrane region" description="Helical" evidence="6">
    <location>
        <begin position="217"/>
        <end position="242"/>
    </location>
</feature>
<proteinExistence type="inferred from homology"/>
<reference evidence="7" key="1">
    <citation type="submission" date="2021-04" db="EMBL/GenBank/DDBJ databases">
        <title>Sequencing of actinobacteria type strains.</title>
        <authorList>
            <person name="Nguyen G.-S."/>
            <person name="Wentzel A."/>
        </authorList>
    </citation>
    <scope>NUCLEOTIDE SEQUENCE</scope>
    <source>
        <strain evidence="7">DSM 42095</strain>
    </source>
</reference>
<dbReference type="PANTHER" id="PTHR31885:SF6">
    <property type="entry name" value="GH04784P"/>
    <property type="match status" value="1"/>
</dbReference>
<keyword evidence="3 6" id="KW-0812">Transmembrane</keyword>
<evidence type="ECO:0000256" key="4">
    <source>
        <dbReference type="ARBA" id="ARBA00022989"/>
    </source>
</evidence>
<accession>A0A8T4J9N2</accession>
<sequence>MAIIAKPFRARRTRTALSAALTGLGPSSGPGAGPGAGAGACTGIGTGTRPALAPGVQELVRAAARLARPDGHGRGALVAYGALSALDLLATSRAARGPRRAAKPLLMPALAAHTLSRREDAATPVPKALVAGLAFAAAGDTALLFDEHEAAFLTGMAAFLGTQVSYTVGMARDLGAVRGIRARPRPALGALAAWAVANAALAPTLDPALRLPVAGYSLALAAPMAAAFGVGGGVGAGAAAFLGSDLLIGLQAAGLEFPSQEVLIMAGYVLGQYLIATGWLTRLDERRLDERRLD</sequence>
<evidence type="ECO:0008006" key="9">
    <source>
        <dbReference type="Google" id="ProtNLM"/>
    </source>
</evidence>
<keyword evidence="8" id="KW-1185">Reference proteome</keyword>
<evidence type="ECO:0000256" key="1">
    <source>
        <dbReference type="ARBA" id="ARBA00004141"/>
    </source>
</evidence>
<organism evidence="7 8">
    <name type="scientific">Streptomyces daliensis</name>
    <dbReference type="NCBI Taxonomy" id="299421"/>
    <lineage>
        <taxon>Bacteria</taxon>
        <taxon>Bacillati</taxon>
        <taxon>Actinomycetota</taxon>
        <taxon>Actinomycetes</taxon>
        <taxon>Kitasatosporales</taxon>
        <taxon>Streptomycetaceae</taxon>
        <taxon>Streptomyces</taxon>
    </lineage>
</organism>
<comment type="caution">
    <text evidence="7">The sequence shown here is derived from an EMBL/GenBank/DDBJ whole genome shotgun (WGS) entry which is preliminary data.</text>
</comment>
<comment type="similarity">
    <text evidence="2">Belongs to the TMEM86 family.</text>
</comment>
<dbReference type="GO" id="GO:0016020">
    <property type="term" value="C:membrane"/>
    <property type="evidence" value="ECO:0007669"/>
    <property type="project" value="UniProtKB-SubCell"/>
</dbReference>
<protein>
    <recommendedName>
        <fullName evidence="9">Lysoplasmalogenase</fullName>
    </recommendedName>
</protein>